<dbReference type="PANTHER" id="PTHR43200">
    <property type="entry name" value="PHOSPHATASE"/>
    <property type="match status" value="1"/>
</dbReference>
<evidence type="ECO:0000313" key="6">
    <source>
        <dbReference type="EMBL" id="CAG8855151.1"/>
    </source>
</evidence>
<evidence type="ECO:0000256" key="3">
    <source>
        <dbReference type="ARBA" id="ARBA00022723"/>
    </source>
</evidence>
<accession>A0ABN7XIP3</accession>
<keyword evidence="3" id="KW-0479">Metal-binding</keyword>
<reference evidence="6 7" key="1">
    <citation type="submission" date="2021-06" db="EMBL/GenBank/DDBJ databases">
        <authorList>
            <person name="Kallberg Y."/>
            <person name="Tangrot J."/>
            <person name="Rosling A."/>
        </authorList>
    </citation>
    <scope>NUCLEOTIDE SEQUENCE [LARGE SCALE GENOMIC DNA]</scope>
    <source>
        <strain evidence="6 7">120-4 pot B 10/14</strain>
    </source>
</reference>
<organism evidence="6 7">
    <name type="scientific">Gigaspora margarita</name>
    <dbReference type="NCBI Taxonomy" id="4874"/>
    <lineage>
        <taxon>Eukaryota</taxon>
        <taxon>Fungi</taxon>
        <taxon>Fungi incertae sedis</taxon>
        <taxon>Mucoromycota</taxon>
        <taxon>Glomeromycotina</taxon>
        <taxon>Glomeromycetes</taxon>
        <taxon>Diversisporales</taxon>
        <taxon>Gigasporaceae</taxon>
        <taxon>Gigaspora</taxon>
    </lineage>
</organism>
<evidence type="ECO:0000313" key="7">
    <source>
        <dbReference type="Proteomes" id="UP000789901"/>
    </source>
</evidence>
<comment type="caution">
    <text evidence="6">The sequence shown here is derived from an EMBL/GenBank/DDBJ whole genome shotgun (WGS) entry which is preliminary data.</text>
</comment>
<protein>
    <submittedName>
        <fullName evidence="6">13640_t:CDS:1</fullName>
    </submittedName>
</protein>
<dbReference type="InterPro" id="IPR051090">
    <property type="entry name" value="Inositol_monoP_superfamily"/>
</dbReference>
<dbReference type="PANTHER" id="PTHR43200:SF6">
    <property type="entry name" value="3'(2'),5'-BISPHOSPHATE NUCLEOTIDASE"/>
    <property type="match status" value="1"/>
</dbReference>
<comment type="similarity">
    <text evidence="2">Belongs to the inositol monophosphatase superfamily.</text>
</comment>
<evidence type="ECO:0000256" key="4">
    <source>
        <dbReference type="ARBA" id="ARBA00022801"/>
    </source>
</evidence>
<feature type="non-terminal residue" evidence="6">
    <location>
        <position position="99"/>
    </location>
</feature>
<name>A0ABN7XIP3_GIGMA</name>
<evidence type="ECO:0000256" key="5">
    <source>
        <dbReference type="ARBA" id="ARBA00022842"/>
    </source>
</evidence>
<dbReference type="Gene3D" id="3.30.540.10">
    <property type="entry name" value="Fructose-1,6-Bisphosphatase, subunit A, domain 1"/>
    <property type="match status" value="1"/>
</dbReference>
<dbReference type="InterPro" id="IPR000760">
    <property type="entry name" value="Inositol_monophosphatase-like"/>
</dbReference>
<gene>
    <name evidence="6" type="ORF">GMARGA_LOCUS43972</name>
</gene>
<evidence type="ECO:0000256" key="1">
    <source>
        <dbReference type="ARBA" id="ARBA00001946"/>
    </source>
</evidence>
<evidence type="ECO:0000256" key="2">
    <source>
        <dbReference type="ARBA" id="ARBA00009759"/>
    </source>
</evidence>
<sequence length="99" mass="10513">LLDTIDRGSFPSGSSGRIWTLDPIDGTIGFLHGEQFCIGLALIIDGDVHLGVLGCPNLPVDLKTPKGEKGCLLPLMGKRKFSSTEETQIHLADILSPSA</sequence>
<keyword evidence="5" id="KW-0460">Magnesium</keyword>
<dbReference type="Proteomes" id="UP000789901">
    <property type="component" value="Unassembled WGS sequence"/>
</dbReference>
<dbReference type="Pfam" id="PF00459">
    <property type="entry name" value="Inositol_P"/>
    <property type="match status" value="1"/>
</dbReference>
<keyword evidence="4" id="KW-0378">Hydrolase</keyword>
<keyword evidence="7" id="KW-1185">Reference proteome</keyword>
<feature type="non-terminal residue" evidence="6">
    <location>
        <position position="1"/>
    </location>
</feature>
<comment type="cofactor">
    <cofactor evidence="1">
        <name>Mg(2+)</name>
        <dbReference type="ChEBI" id="CHEBI:18420"/>
    </cofactor>
</comment>
<dbReference type="EMBL" id="CAJVQB010146402">
    <property type="protein sequence ID" value="CAG8855151.1"/>
    <property type="molecule type" value="Genomic_DNA"/>
</dbReference>
<dbReference type="InterPro" id="IPR020583">
    <property type="entry name" value="Inositol_monoP_metal-BS"/>
</dbReference>
<dbReference type="SUPFAM" id="SSF56655">
    <property type="entry name" value="Carbohydrate phosphatase"/>
    <property type="match status" value="1"/>
</dbReference>
<proteinExistence type="inferred from homology"/>
<dbReference type="PROSITE" id="PS00629">
    <property type="entry name" value="IMP_1"/>
    <property type="match status" value="1"/>
</dbReference>